<dbReference type="OrthoDB" id="1423375at2"/>
<name>A0A3E1Q8B3_9FLAO</name>
<feature type="transmembrane region" description="Helical" evidence="1">
    <location>
        <begin position="249"/>
        <end position="267"/>
    </location>
</feature>
<dbReference type="InterPro" id="IPR011623">
    <property type="entry name" value="7TMR_DISM_rcpt_extracell_dom1"/>
</dbReference>
<keyword evidence="5" id="KW-1185">Reference proteome</keyword>
<dbReference type="Pfam" id="PF07695">
    <property type="entry name" value="7TMR-DISM_7TM"/>
    <property type="match status" value="1"/>
</dbReference>
<dbReference type="Proteomes" id="UP000261082">
    <property type="component" value="Unassembled WGS sequence"/>
</dbReference>
<feature type="transmembrane region" description="Helical" evidence="1">
    <location>
        <begin position="124"/>
        <end position="140"/>
    </location>
</feature>
<organism evidence="4 5">
    <name type="scientific">Marixanthomonas ophiurae</name>
    <dbReference type="NCBI Taxonomy" id="387659"/>
    <lineage>
        <taxon>Bacteria</taxon>
        <taxon>Pseudomonadati</taxon>
        <taxon>Bacteroidota</taxon>
        <taxon>Flavobacteriia</taxon>
        <taxon>Flavobacteriales</taxon>
        <taxon>Flavobacteriaceae</taxon>
        <taxon>Marixanthomonas</taxon>
    </lineage>
</organism>
<reference evidence="4 5" key="1">
    <citation type="journal article" date="2007" name="Int. J. Syst. Evol. Microbiol.">
        <title>Marixanthomonas ophiurae gen. nov., sp. nov., a marine bacterium of the family Flavobacteriaceae isolated from a deep-sea brittle star.</title>
        <authorList>
            <person name="Romanenko L.A."/>
            <person name="Uchino M."/>
            <person name="Frolova G.M."/>
            <person name="Mikhailov V.V."/>
        </authorList>
    </citation>
    <scope>NUCLEOTIDE SEQUENCE [LARGE SCALE GENOMIC DNA]</scope>
    <source>
        <strain evidence="4 5">KMM 3046</strain>
    </source>
</reference>
<feature type="transmembrane region" description="Helical" evidence="1">
    <location>
        <begin position="305"/>
        <end position="324"/>
    </location>
</feature>
<keyword evidence="1" id="KW-0812">Transmembrane</keyword>
<dbReference type="RefSeq" id="WP_117160335.1">
    <property type="nucleotide sequence ID" value="NZ_QVID01000002.1"/>
</dbReference>
<evidence type="ECO:0000259" key="3">
    <source>
        <dbReference type="Pfam" id="PF07695"/>
    </source>
</evidence>
<feature type="domain" description="7TM-DISM receptor extracellular" evidence="3">
    <location>
        <begin position="125"/>
        <end position="325"/>
    </location>
</feature>
<evidence type="ECO:0000256" key="2">
    <source>
        <dbReference type="SAM" id="SignalP"/>
    </source>
</evidence>
<evidence type="ECO:0000313" key="5">
    <source>
        <dbReference type="Proteomes" id="UP000261082"/>
    </source>
</evidence>
<comment type="caution">
    <text evidence="4">The sequence shown here is derived from an EMBL/GenBank/DDBJ whole genome shotgun (WGS) entry which is preliminary data.</text>
</comment>
<feature type="transmembrane region" description="Helical" evidence="1">
    <location>
        <begin position="186"/>
        <end position="205"/>
    </location>
</feature>
<feature type="signal peptide" evidence="2">
    <location>
        <begin position="1"/>
        <end position="22"/>
    </location>
</feature>
<keyword evidence="1" id="KW-0472">Membrane</keyword>
<evidence type="ECO:0000256" key="1">
    <source>
        <dbReference type="SAM" id="Phobius"/>
    </source>
</evidence>
<protein>
    <submittedName>
        <fullName evidence="4">Membrane protein</fullName>
    </submittedName>
</protein>
<gene>
    <name evidence="4" type="ORF">DZ858_14295</name>
</gene>
<accession>A0A3E1Q8B3</accession>
<keyword evidence="1" id="KW-1133">Transmembrane helix</keyword>
<feature type="chain" id="PRO_5017579355" evidence="2">
    <location>
        <begin position="23"/>
        <end position="437"/>
    </location>
</feature>
<proteinExistence type="predicted"/>
<sequence length="437" mass="50563">MRQQFTPLILCLFLSLILVYQANGNSFEKANFKDETLVKAAVSQKYQHPEHVTEYNKKTIQKQTDVTTKSDVVFNEAQVSFKTDNSIVTEFSHSFKELSAAKSHPISAKILTNTFQYSENPKTLFYQGLFYGFILVLFLLNGTCYLLFEEKLFLYFTGTLALMAAVLFYNDGLLNLAGVNLMVESWLIQSTLLFGAVGLAALFSYKYLDIKGFFPKLKGFTIALLGVSFVLLVSAWISKNELLSSISNTVLYTVLIGYFIAGMFLFSKKNYAKFYVIASCIPLLFSIDFFVFQSFDITFLYTETIHIKIAVVLEMLLLTFGITYRMKAIKEEIELRQTEMRIFIKRKEMMNRENITNLMKDEYLENLIMQYDLDGLEIKLLQYISEGVENPKIARKLKMTEANVEELTNDLYMKLEIREQIKEDHRMVDEQPDYIYN</sequence>
<feature type="transmembrane region" description="Helical" evidence="1">
    <location>
        <begin position="217"/>
        <end position="237"/>
    </location>
</feature>
<feature type="transmembrane region" description="Helical" evidence="1">
    <location>
        <begin position="152"/>
        <end position="170"/>
    </location>
</feature>
<feature type="transmembrane region" description="Helical" evidence="1">
    <location>
        <begin position="274"/>
        <end position="293"/>
    </location>
</feature>
<dbReference type="EMBL" id="QVID01000002">
    <property type="protein sequence ID" value="RFN58387.1"/>
    <property type="molecule type" value="Genomic_DNA"/>
</dbReference>
<keyword evidence="2" id="KW-0732">Signal</keyword>
<dbReference type="AlphaFoldDB" id="A0A3E1Q8B3"/>
<evidence type="ECO:0000313" key="4">
    <source>
        <dbReference type="EMBL" id="RFN58387.1"/>
    </source>
</evidence>